<proteinExistence type="predicted"/>
<organism evidence="1 2">
    <name type="scientific">Auriscalpium vulgare</name>
    <dbReference type="NCBI Taxonomy" id="40419"/>
    <lineage>
        <taxon>Eukaryota</taxon>
        <taxon>Fungi</taxon>
        <taxon>Dikarya</taxon>
        <taxon>Basidiomycota</taxon>
        <taxon>Agaricomycotina</taxon>
        <taxon>Agaricomycetes</taxon>
        <taxon>Russulales</taxon>
        <taxon>Auriscalpiaceae</taxon>
        <taxon>Auriscalpium</taxon>
    </lineage>
</organism>
<gene>
    <name evidence="1" type="ORF">FA95DRAFT_1680371</name>
</gene>
<comment type="caution">
    <text evidence="1">The sequence shown here is derived from an EMBL/GenBank/DDBJ whole genome shotgun (WGS) entry which is preliminary data.</text>
</comment>
<evidence type="ECO:0000313" key="1">
    <source>
        <dbReference type="EMBL" id="KAI0045646.1"/>
    </source>
</evidence>
<reference evidence="1" key="1">
    <citation type="submission" date="2021-02" db="EMBL/GenBank/DDBJ databases">
        <authorList>
            <consortium name="DOE Joint Genome Institute"/>
            <person name="Ahrendt S."/>
            <person name="Looney B.P."/>
            <person name="Miyauchi S."/>
            <person name="Morin E."/>
            <person name="Drula E."/>
            <person name="Courty P.E."/>
            <person name="Chicoki N."/>
            <person name="Fauchery L."/>
            <person name="Kohler A."/>
            <person name="Kuo A."/>
            <person name="Labutti K."/>
            <person name="Pangilinan J."/>
            <person name="Lipzen A."/>
            <person name="Riley R."/>
            <person name="Andreopoulos W."/>
            <person name="He G."/>
            <person name="Johnson J."/>
            <person name="Barry K.W."/>
            <person name="Grigoriev I.V."/>
            <person name="Nagy L."/>
            <person name="Hibbett D."/>
            <person name="Henrissat B."/>
            <person name="Matheny P.B."/>
            <person name="Labbe J."/>
            <person name="Martin F."/>
        </authorList>
    </citation>
    <scope>NUCLEOTIDE SEQUENCE</scope>
    <source>
        <strain evidence="1">FP105234-sp</strain>
    </source>
</reference>
<accession>A0ACB8RPT2</accession>
<keyword evidence="2" id="KW-1185">Reference proteome</keyword>
<name>A0ACB8RPT2_9AGAM</name>
<dbReference type="EMBL" id="MU275946">
    <property type="protein sequence ID" value="KAI0045646.1"/>
    <property type="molecule type" value="Genomic_DNA"/>
</dbReference>
<dbReference type="Proteomes" id="UP000814033">
    <property type="component" value="Unassembled WGS sequence"/>
</dbReference>
<evidence type="ECO:0000313" key="2">
    <source>
        <dbReference type="Proteomes" id="UP000814033"/>
    </source>
</evidence>
<reference evidence="1" key="2">
    <citation type="journal article" date="2022" name="New Phytol.">
        <title>Evolutionary transition to the ectomycorrhizal habit in the genomes of a hyperdiverse lineage of mushroom-forming fungi.</title>
        <authorList>
            <person name="Looney B."/>
            <person name="Miyauchi S."/>
            <person name="Morin E."/>
            <person name="Drula E."/>
            <person name="Courty P.E."/>
            <person name="Kohler A."/>
            <person name="Kuo A."/>
            <person name="LaButti K."/>
            <person name="Pangilinan J."/>
            <person name="Lipzen A."/>
            <person name="Riley R."/>
            <person name="Andreopoulos W."/>
            <person name="He G."/>
            <person name="Johnson J."/>
            <person name="Nolan M."/>
            <person name="Tritt A."/>
            <person name="Barry K.W."/>
            <person name="Grigoriev I.V."/>
            <person name="Nagy L.G."/>
            <person name="Hibbett D."/>
            <person name="Henrissat B."/>
            <person name="Matheny P.B."/>
            <person name="Labbe J."/>
            <person name="Martin F.M."/>
        </authorList>
    </citation>
    <scope>NUCLEOTIDE SEQUENCE</scope>
    <source>
        <strain evidence="1">FP105234-sp</strain>
    </source>
</reference>
<sequence length="190" mass="19461">MSSTSAGAGGTSPSKTRSSGPTSLSLTLWATAGPKPFTRAVAAGGGHVTAWREGEAQCGPALAVALSDSAGATNLSAASPALATLASEHLQELDLWRVAVDGPAVHAFCSALEDVHFLPALSVLVIAGPSSVFGVDALAYVLPNSLAHRARAGHALKELNVVACGAKEECARRLQEAVPGMDVNWRRAWR</sequence>
<protein>
    <submittedName>
        <fullName evidence="1">Uncharacterized protein</fullName>
    </submittedName>
</protein>